<accession>A0A5P1EKC1</accession>
<dbReference type="EMBL" id="CM007386">
    <property type="protein sequence ID" value="ONK66422.1"/>
    <property type="molecule type" value="Genomic_DNA"/>
</dbReference>
<evidence type="ECO:0000313" key="3">
    <source>
        <dbReference type="Proteomes" id="UP000243459"/>
    </source>
</evidence>
<name>A0A5P1EKC1_ASPOF</name>
<dbReference type="Proteomes" id="UP000243459">
    <property type="component" value="Chromosome 6"/>
</dbReference>
<feature type="compositionally biased region" description="Basic and acidic residues" evidence="1">
    <location>
        <begin position="74"/>
        <end position="91"/>
    </location>
</feature>
<proteinExistence type="predicted"/>
<keyword evidence="3" id="KW-1185">Reference proteome</keyword>
<organism evidence="2 3">
    <name type="scientific">Asparagus officinalis</name>
    <name type="common">Garden asparagus</name>
    <dbReference type="NCBI Taxonomy" id="4686"/>
    <lineage>
        <taxon>Eukaryota</taxon>
        <taxon>Viridiplantae</taxon>
        <taxon>Streptophyta</taxon>
        <taxon>Embryophyta</taxon>
        <taxon>Tracheophyta</taxon>
        <taxon>Spermatophyta</taxon>
        <taxon>Magnoliopsida</taxon>
        <taxon>Liliopsida</taxon>
        <taxon>Asparagales</taxon>
        <taxon>Asparagaceae</taxon>
        <taxon>Asparagoideae</taxon>
        <taxon>Asparagus</taxon>
    </lineage>
</organism>
<sequence length="226" mass="25232">MNSLTKDPDATDSSSDEDVASPEQSNGTSTRSGSSRNPRPKKKPRERGEERRREAAANAAPVACPMKFRGWRRRLGEIRRGDTDPWRRSRPDATTNFARPSHSSACASFDSFDEAQNVSSPTSVLRGGLEVCPVKEEEPEPEPVLMETDGLMPKMLPAEELVDFLPFEDVPLYSDFLEFGACEPRIFDESVEKTEAFSFGDLSSSDWEVDDFFRDIGDLFPIESLA</sequence>
<gene>
    <name evidence="2" type="ORF">A4U43_C06F7800</name>
</gene>
<evidence type="ECO:0000313" key="2">
    <source>
        <dbReference type="EMBL" id="ONK66422.1"/>
    </source>
</evidence>
<dbReference type="OMA" id="GACEPRI"/>
<feature type="compositionally biased region" description="Low complexity" evidence="1">
    <location>
        <begin position="25"/>
        <end position="37"/>
    </location>
</feature>
<dbReference type="Gramene" id="ONK66422">
    <property type="protein sequence ID" value="ONK66422"/>
    <property type="gene ID" value="A4U43_C06F7800"/>
</dbReference>
<protein>
    <recommendedName>
        <fullName evidence="4">AP2/ERF domain-containing protein</fullName>
    </recommendedName>
</protein>
<evidence type="ECO:0000256" key="1">
    <source>
        <dbReference type="SAM" id="MobiDB-lite"/>
    </source>
</evidence>
<feature type="compositionally biased region" description="Basic and acidic residues" evidence="1">
    <location>
        <begin position="46"/>
        <end position="55"/>
    </location>
</feature>
<feature type="region of interest" description="Disordered" evidence="1">
    <location>
        <begin position="1"/>
        <end position="102"/>
    </location>
</feature>
<reference evidence="3" key="1">
    <citation type="journal article" date="2017" name="Nat. Commun.">
        <title>The asparagus genome sheds light on the origin and evolution of a young Y chromosome.</title>
        <authorList>
            <person name="Harkess A."/>
            <person name="Zhou J."/>
            <person name="Xu C."/>
            <person name="Bowers J.E."/>
            <person name="Van der Hulst R."/>
            <person name="Ayyampalayam S."/>
            <person name="Mercati F."/>
            <person name="Riccardi P."/>
            <person name="McKain M.R."/>
            <person name="Kakrana A."/>
            <person name="Tang H."/>
            <person name="Ray J."/>
            <person name="Groenendijk J."/>
            <person name="Arikit S."/>
            <person name="Mathioni S.M."/>
            <person name="Nakano M."/>
            <person name="Shan H."/>
            <person name="Telgmann-Rauber A."/>
            <person name="Kanno A."/>
            <person name="Yue Z."/>
            <person name="Chen H."/>
            <person name="Li W."/>
            <person name="Chen Y."/>
            <person name="Xu X."/>
            <person name="Zhang Y."/>
            <person name="Luo S."/>
            <person name="Chen H."/>
            <person name="Gao J."/>
            <person name="Mao Z."/>
            <person name="Pires J.C."/>
            <person name="Luo M."/>
            <person name="Kudrna D."/>
            <person name="Wing R.A."/>
            <person name="Meyers B.C."/>
            <person name="Yi K."/>
            <person name="Kong H."/>
            <person name="Lavrijsen P."/>
            <person name="Sunseri F."/>
            <person name="Falavigna A."/>
            <person name="Ye Y."/>
            <person name="Leebens-Mack J.H."/>
            <person name="Chen G."/>
        </authorList>
    </citation>
    <scope>NUCLEOTIDE SEQUENCE [LARGE SCALE GENOMIC DNA]</scope>
    <source>
        <strain evidence="3">cv. DH0086</strain>
    </source>
</reference>
<evidence type="ECO:0008006" key="4">
    <source>
        <dbReference type="Google" id="ProtNLM"/>
    </source>
</evidence>
<dbReference type="AlphaFoldDB" id="A0A5P1EKC1"/>
<feature type="compositionally biased region" description="Polar residues" evidence="1">
    <location>
        <begin position="92"/>
        <end position="102"/>
    </location>
</feature>